<keyword evidence="3" id="KW-1185">Reference proteome</keyword>
<dbReference type="InterPro" id="IPR011009">
    <property type="entry name" value="Kinase-like_dom_sf"/>
</dbReference>
<comment type="caution">
    <text evidence="2">The sequence shown here is derived from an EMBL/GenBank/DDBJ whole genome shotgun (WGS) entry which is preliminary data.</text>
</comment>
<feature type="domain" description="Aminoglycoside phosphotransferase" evidence="1">
    <location>
        <begin position="36"/>
        <end position="254"/>
    </location>
</feature>
<dbReference type="SUPFAM" id="SSF56112">
    <property type="entry name" value="Protein kinase-like (PK-like)"/>
    <property type="match status" value="1"/>
</dbReference>
<dbReference type="PANTHER" id="PTHR21310">
    <property type="entry name" value="AMINOGLYCOSIDE PHOSPHOTRANSFERASE-RELATED-RELATED"/>
    <property type="match status" value="1"/>
</dbReference>
<dbReference type="EC" id="2.7.1.-" evidence="2"/>
<dbReference type="EMBL" id="JAUZMY010000018">
    <property type="protein sequence ID" value="MEE2039279.1"/>
    <property type="molecule type" value="Genomic_DNA"/>
</dbReference>
<protein>
    <submittedName>
        <fullName evidence="2">Aminoglycoside phosphotransferase family protein</fullName>
        <ecNumber evidence="2">2.7.1.-</ecNumber>
    </submittedName>
</protein>
<gene>
    <name evidence="2" type="ORF">Q8791_18850</name>
</gene>
<dbReference type="GO" id="GO:0016740">
    <property type="term" value="F:transferase activity"/>
    <property type="evidence" value="ECO:0007669"/>
    <property type="project" value="UniProtKB-KW"/>
</dbReference>
<dbReference type="Gene3D" id="3.90.1200.10">
    <property type="match status" value="1"/>
</dbReference>
<organism evidence="2 3">
    <name type="scientific">Nocardiopsis codii</name>
    <dbReference type="NCBI Taxonomy" id="3065942"/>
    <lineage>
        <taxon>Bacteria</taxon>
        <taxon>Bacillati</taxon>
        <taxon>Actinomycetota</taxon>
        <taxon>Actinomycetes</taxon>
        <taxon>Streptosporangiales</taxon>
        <taxon>Nocardiopsidaceae</taxon>
        <taxon>Nocardiopsis</taxon>
    </lineage>
</organism>
<dbReference type="RefSeq" id="WP_330093053.1">
    <property type="nucleotide sequence ID" value="NZ_JAUZMY010000018.1"/>
</dbReference>
<dbReference type="Proteomes" id="UP001356095">
    <property type="component" value="Unassembled WGS sequence"/>
</dbReference>
<dbReference type="Pfam" id="PF01636">
    <property type="entry name" value="APH"/>
    <property type="match status" value="1"/>
</dbReference>
<proteinExistence type="predicted"/>
<sequence>MESITKNRQRPATLRAMIARAYGRARVPAGEDFAVELDHGWFNAVYRITLGDGAQVVLKVAPPAGVEVMTYERDMMRNELAAVALIEQHTSVPVPRVDFADTTREVCDADYFFMPYVDADNLSVISPTLGDAERAAYHRAMGRADREFNSITGPHFGPLAGPGDDSWRRVFTGMVEAVLRDGEHREVDLGWNYALLRNLVREHGEGLDEVAEPRFVEWDLWDGNVMVRDGGIVSIIDHERAFYGDPLAEAGFTGTQLPGFGDPTPFMEGYGHPPLTGSQTVRRRLYCLHLILVMIIETVYRGHGDDRQYTWTRGQLDALMALFGHRR</sequence>
<dbReference type="InterPro" id="IPR002575">
    <property type="entry name" value="Aminoglycoside_PTrfase"/>
</dbReference>
<dbReference type="PANTHER" id="PTHR21310:SF15">
    <property type="entry name" value="AMINOGLYCOSIDE PHOSPHOTRANSFERASE DOMAIN-CONTAINING PROTEIN"/>
    <property type="match status" value="1"/>
</dbReference>
<evidence type="ECO:0000313" key="3">
    <source>
        <dbReference type="Proteomes" id="UP001356095"/>
    </source>
</evidence>
<name>A0ABU7KAK5_9ACTN</name>
<dbReference type="Gene3D" id="3.30.200.20">
    <property type="entry name" value="Phosphorylase Kinase, domain 1"/>
    <property type="match status" value="1"/>
</dbReference>
<evidence type="ECO:0000313" key="2">
    <source>
        <dbReference type="EMBL" id="MEE2039279.1"/>
    </source>
</evidence>
<accession>A0ABU7KAK5</accession>
<dbReference type="InterPro" id="IPR051678">
    <property type="entry name" value="AGP_Transferase"/>
</dbReference>
<reference evidence="2 3" key="1">
    <citation type="submission" date="2023-08" db="EMBL/GenBank/DDBJ databases">
        <authorList>
            <person name="Girao M."/>
            <person name="Carvalho M.F."/>
        </authorList>
    </citation>
    <scope>NUCLEOTIDE SEQUENCE [LARGE SCALE GENOMIC DNA]</scope>
    <source>
        <strain evidence="2 3">CT-R113</strain>
    </source>
</reference>
<evidence type="ECO:0000259" key="1">
    <source>
        <dbReference type="Pfam" id="PF01636"/>
    </source>
</evidence>
<keyword evidence="2" id="KW-0808">Transferase</keyword>